<evidence type="ECO:0000313" key="2">
    <source>
        <dbReference type="Proteomes" id="UP000255024"/>
    </source>
</evidence>
<proteinExistence type="predicted"/>
<dbReference type="EMBL" id="UGQL01000001">
    <property type="protein sequence ID" value="STZ28154.1"/>
    <property type="molecule type" value="Genomic_DNA"/>
</dbReference>
<dbReference type="AlphaFoldDB" id="A0A378RMF3"/>
<keyword evidence="2" id="KW-1185">Reference proteome</keyword>
<dbReference type="RefSeq" id="WP_115091021.1">
    <property type="nucleotide sequence ID" value="NZ_CP068107.1"/>
</dbReference>
<evidence type="ECO:0008006" key="3">
    <source>
        <dbReference type="Google" id="ProtNLM"/>
    </source>
</evidence>
<dbReference type="Proteomes" id="UP000255024">
    <property type="component" value="Unassembled WGS sequence"/>
</dbReference>
<organism evidence="1 2">
    <name type="scientific">Myroides odoratus</name>
    <name type="common">Flavobacterium odoratum</name>
    <dbReference type="NCBI Taxonomy" id="256"/>
    <lineage>
        <taxon>Bacteria</taxon>
        <taxon>Pseudomonadati</taxon>
        <taxon>Bacteroidota</taxon>
        <taxon>Flavobacteriia</taxon>
        <taxon>Flavobacteriales</taxon>
        <taxon>Flavobacteriaceae</taxon>
        <taxon>Myroides</taxon>
    </lineage>
</organism>
<reference evidence="1 2" key="1">
    <citation type="submission" date="2018-06" db="EMBL/GenBank/DDBJ databases">
        <authorList>
            <consortium name="Pathogen Informatics"/>
            <person name="Doyle S."/>
        </authorList>
    </citation>
    <scope>NUCLEOTIDE SEQUENCE [LARGE SCALE GENOMIC DNA]</scope>
    <source>
        <strain evidence="1 2">NCTC11179</strain>
    </source>
</reference>
<gene>
    <name evidence="1" type="ORF">NCTC11179_01695</name>
</gene>
<accession>A0A378RMF3</accession>
<sequence>MKYREIRYIKYSVVLLAVLLGYTSCDKQKKLDGDKYVARVDNKYLERSSLQSIVPPQSTVKDSIAMVELFINKWATKQLLMDAAEFNLSDEKKKEIDELVANFKSELLIKGYLEKLVQQSIDTVVRANDLKTYYDQVKQGFRVDDMLVKLSYVNILNSNTHFNKVKSGFNGGKEIKYELLDQLSLQMKSYVLNDSLWVNVSQIYEKLPFINAENREQYLKNNTYFEVKDENSTYFVRINQVLKKGDMVPYSYLEPSLRLMVLNNRKMELLKQIEEDILKDAKKDKNYEIYQ</sequence>
<protein>
    <recommendedName>
        <fullName evidence="3">Peptidylprolyl isomerase</fullName>
    </recommendedName>
</protein>
<name>A0A378RMF3_MYROD</name>
<evidence type="ECO:0000313" key="1">
    <source>
        <dbReference type="EMBL" id="STZ28154.1"/>
    </source>
</evidence>